<reference evidence="10 11" key="1">
    <citation type="journal article" date="2019" name="Nat. Plants">
        <title>Stout camphor tree genome fills gaps in understanding of flowering plant genome evolution.</title>
        <authorList>
            <person name="Chaw S.M."/>
            <person name="Liu Y.C."/>
            <person name="Wu Y.W."/>
            <person name="Wang H.Y."/>
            <person name="Lin C.I."/>
            <person name="Wu C.S."/>
            <person name="Ke H.M."/>
            <person name="Chang L.Y."/>
            <person name="Hsu C.Y."/>
            <person name="Yang H.T."/>
            <person name="Sudianto E."/>
            <person name="Hsu M.H."/>
            <person name="Wu K.P."/>
            <person name="Wang L.N."/>
            <person name="Leebens-Mack J.H."/>
            <person name="Tsai I.J."/>
        </authorList>
    </citation>
    <scope>NUCLEOTIDE SEQUENCE [LARGE SCALE GENOMIC DNA]</scope>
    <source>
        <strain evidence="11">cv. Chaw 1501</strain>
        <tissue evidence="10">Young leaves</tissue>
    </source>
</reference>
<comment type="caution">
    <text evidence="10">The sequence shown here is derived from an EMBL/GenBank/DDBJ whole genome shotgun (WGS) entry which is preliminary data.</text>
</comment>
<evidence type="ECO:0000256" key="3">
    <source>
        <dbReference type="ARBA" id="ARBA00022454"/>
    </source>
</evidence>
<evidence type="ECO:0000256" key="2">
    <source>
        <dbReference type="ARBA" id="ARBA00006533"/>
    </source>
</evidence>
<feature type="compositionally biased region" description="Acidic residues" evidence="8">
    <location>
        <begin position="1013"/>
        <end position="1039"/>
    </location>
</feature>
<dbReference type="PANTHER" id="PTHR14418:SF5">
    <property type="entry name" value="CONDENSIN COMPLEX SUBUNIT 3"/>
    <property type="match status" value="1"/>
</dbReference>
<sequence>MAEKEEEEGKQLSRKIARVLDECRLSYAVHPRKLKELSTIRSSSSSLPPFFSSFTKTLKPLFDFSRKYPSAERIVRFVSIFAAHRDEKNAADCDAFLEEFLKFLLTAAESASKTARSRSCHIISEIIMRLPDDAEVSNELWDSVIDCMLRRVEDKVPAVRIFAVRALARFANDSENVDIINQFLHSLLHEQNAEVRKTIILSMPPSNLTSAAVIERTLDVSESVRKAAYCVLANKFPLQSLSIKLRTIILQRGLTDRSPAVMKECLKLMKDEWLMKSCNGDPILLLKFLDVETYELVGEAVMEALLKAGMVHVQDSQSIRQFLGSISEANAGQSTHAIHLMEAEVALYWRTLCRHLQAEAQIKGSDAAATAGTEAAVYAAEATDNNDLLERVLPATVSDYIELVKAHLAAGPHYRFASRQLLLLGTMLDFSDSTNRKVASAFVHELLRRPLEHEVDEDGNKVVIGDGINLGGDKDWAKAVSELAMKVHASVGEFEEVVTGVVEELARPCRERAADFMQWMHCLSVTGLLLENIKSIRSTQGKAIEASELLHSVLLPGAKHVHIDVQRVATRCLGVFGLVERKPSEGLVKQLRLSVASAPSPVSSMASKALLDLGMWHGPQEADSAVGLHLTHSRDEKKNFSSVDFSDANIVESVELLDLLYSRLDREDDDEFGETDDHVHAILGEGFAKILLLSDNYPSIPAALHPLLFGRLINLYFSNESKEMHRLKQCLSVFFEHYPALSADHKKCISKAFIPVMRSMWPGIYGNPGGASVVVSAQRKHSIQASRFMLQMMQTPLYPKGSEEDQFGVETPENPDGSVQSLIDIESGEEGLAIRIAVEVAICPIKKTPAGKSFVIALCKIVPLLHFRSSEQAAIKCMRGLMGRMVESVSADKELVKELKQMATNLQALDDHPDEEFSQDQANLIFGKLELDVNLDTDISTTLPPTPAPRSTRAPPTRKRAKRWEVSSDDEETSPVSVVPMTPSLVSGRSQRASKTAAMTRITSRRSAPRTDDNDDEEESDVTSEEEGLEESSSDGFGE</sequence>
<evidence type="ECO:0000256" key="6">
    <source>
        <dbReference type="ARBA" id="ARBA00023067"/>
    </source>
</evidence>
<dbReference type="InterPro" id="IPR016024">
    <property type="entry name" value="ARM-type_fold"/>
</dbReference>
<feature type="domain" description="Nuclear condensin complex subunit 3 C-terminal" evidence="9">
    <location>
        <begin position="521"/>
        <end position="867"/>
    </location>
</feature>
<dbReference type="GO" id="GO:0000796">
    <property type="term" value="C:condensin complex"/>
    <property type="evidence" value="ECO:0007669"/>
    <property type="project" value="InterPro"/>
</dbReference>
<evidence type="ECO:0000313" key="10">
    <source>
        <dbReference type="EMBL" id="RWR75072.1"/>
    </source>
</evidence>
<name>A0A443N975_9MAGN</name>
<evidence type="ECO:0000256" key="5">
    <source>
        <dbReference type="ARBA" id="ARBA00022776"/>
    </source>
</evidence>
<dbReference type="GO" id="GO:0000793">
    <property type="term" value="C:condensed chromosome"/>
    <property type="evidence" value="ECO:0007669"/>
    <property type="project" value="TreeGrafter"/>
</dbReference>
<comment type="similarity">
    <text evidence="2">Belongs to the CND3 (condensin subunit 3) family.</text>
</comment>
<feature type="compositionally biased region" description="Polar residues" evidence="8">
    <location>
        <begin position="984"/>
        <end position="994"/>
    </location>
</feature>
<evidence type="ECO:0000256" key="8">
    <source>
        <dbReference type="SAM" id="MobiDB-lite"/>
    </source>
</evidence>
<dbReference type="PANTHER" id="PTHR14418">
    <property type="entry name" value="CONDENSIN COMPLEX SUBUNIT 3-RELATED"/>
    <property type="match status" value="1"/>
</dbReference>
<organism evidence="10 11">
    <name type="scientific">Cinnamomum micranthum f. kanehirae</name>
    <dbReference type="NCBI Taxonomy" id="337451"/>
    <lineage>
        <taxon>Eukaryota</taxon>
        <taxon>Viridiplantae</taxon>
        <taxon>Streptophyta</taxon>
        <taxon>Embryophyta</taxon>
        <taxon>Tracheophyta</taxon>
        <taxon>Spermatophyta</taxon>
        <taxon>Magnoliopsida</taxon>
        <taxon>Magnoliidae</taxon>
        <taxon>Laurales</taxon>
        <taxon>Lauraceae</taxon>
        <taxon>Cinnamomum</taxon>
    </lineage>
</organism>
<evidence type="ECO:0000256" key="4">
    <source>
        <dbReference type="ARBA" id="ARBA00022618"/>
    </source>
</evidence>
<keyword evidence="7" id="KW-0131">Cell cycle</keyword>
<dbReference type="InterPro" id="IPR011989">
    <property type="entry name" value="ARM-like"/>
</dbReference>
<dbReference type="InterPro" id="IPR025977">
    <property type="entry name" value="Cnd3_C"/>
</dbReference>
<evidence type="ECO:0000313" key="11">
    <source>
        <dbReference type="Proteomes" id="UP000283530"/>
    </source>
</evidence>
<evidence type="ECO:0000259" key="9">
    <source>
        <dbReference type="Pfam" id="PF12719"/>
    </source>
</evidence>
<keyword evidence="5" id="KW-0498">Mitosis</keyword>
<keyword evidence="4" id="KW-0132">Cell division</keyword>
<keyword evidence="6" id="KW-0226">DNA condensation</keyword>
<dbReference type="AlphaFoldDB" id="A0A443N975"/>
<dbReference type="EMBL" id="QPKB01000001">
    <property type="protein sequence ID" value="RWR75072.1"/>
    <property type="molecule type" value="Genomic_DNA"/>
</dbReference>
<dbReference type="GO" id="GO:0007076">
    <property type="term" value="P:mitotic chromosome condensation"/>
    <property type="evidence" value="ECO:0007669"/>
    <property type="project" value="InterPro"/>
</dbReference>
<dbReference type="STRING" id="337451.A0A443N975"/>
<protein>
    <submittedName>
        <fullName evidence="10">Nuclear condensin complex subunit 3</fullName>
    </submittedName>
</protein>
<comment type="subcellular location">
    <subcellularLocation>
        <location evidence="1">Chromosome</location>
    </subcellularLocation>
</comment>
<keyword evidence="11" id="KW-1185">Reference proteome</keyword>
<dbReference type="OrthoDB" id="27187at2759"/>
<dbReference type="SUPFAM" id="SSF48371">
    <property type="entry name" value="ARM repeat"/>
    <property type="match status" value="1"/>
</dbReference>
<keyword evidence="3" id="KW-0158">Chromosome</keyword>
<dbReference type="Proteomes" id="UP000283530">
    <property type="component" value="Unassembled WGS sequence"/>
</dbReference>
<evidence type="ECO:0000256" key="7">
    <source>
        <dbReference type="ARBA" id="ARBA00023306"/>
    </source>
</evidence>
<evidence type="ECO:0000256" key="1">
    <source>
        <dbReference type="ARBA" id="ARBA00004286"/>
    </source>
</evidence>
<dbReference type="InterPro" id="IPR027165">
    <property type="entry name" value="CND3"/>
</dbReference>
<dbReference type="Pfam" id="PF12719">
    <property type="entry name" value="Cnd3"/>
    <property type="match status" value="1"/>
</dbReference>
<proteinExistence type="inferred from homology"/>
<accession>A0A443N975</accession>
<gene>
    <name evidence="10" type="ORF">CKAN_00343700</name>
</gene>
<feature type="region of interest" description="Disordered" evidence="8">
    <location>
        <begin position="938"/>
        <end position="1039"/>
    </location>
</feature>
<dbReference type="Gene3D" id="1.25.10.10">
    <property type="entry name" value="Leucine-rich Repeat Variant"/>
    <property type="match status" value="1"/>
</dbReference>
<dbReference type="GO" id="GO:0051301">
    <property type="term" value="P:cell division"/>
    <property type="evidence" value="ECO:0007669"/>
    <property type="project" value="UniProtKB-KW"/>
</dbReference>